<feature type="region of interest" description="Disordered" evidence="4">
    <location>
        <begin position="566"/>
        <end position="594"/>
    </location>
</feature>
<protein>
    <recommendedName>
        <fullName evidence="5">BTB domain-containing protein</fullName>
    </recommendedName>
</protein>
<dbReference type="InterPro" id="IPR036770">
    <property type="entry name" value="Ankyrin_rpt-contain_sf"/>
</dbReference>
<dbReference type="EMBL" id="JAAAUY010000067">
    <property type="protein sequence ID" value="KAF9336236.1"/>
    <property type="molecule type" value="Genomic_DNA"/>
</dbReference>
<dbReference type="CDD" id="cd18500">
    <property type="entry name" value="BACK_IBtk"/>
    <property type="match status" value="1"/>
</dbReference>
<dbReference type="PRINTS" id="PR00633">
    <property type="entry name" value="RCCNDNSATION"/>
</dbReference>
<dbReference type="SUPFAM" id="SSF48403">
    <property type="entry name" value="Ankyrin repeat"/>
    <property type="match status" value="1"/>
</dbReference>
<dbReference type="Gene3D" id="3.30.710.10">
    <property type="entry name" value="Potassium Channel Kv1.1, Chain A"/>
    <property type="match status" value="2"/>
</dbReference>
<dbReference type="SUPFAM" id="SSF50985">
    <property type="entry name" value="RCC1/BLIP-II"/>
    <property type="match status" value="1"/>
</dbReference>
<feature type="repeat" description="ANK" evidence="2">
    <location>
        <begin position="35"/>
        <end position="68"/>
    </location>
</feature>
<dbReference type="Pfam" id="PF00651">
    <property type="entry name" value="BTB"/>
    <property type="match status" value="2"/>
</dbReference>
<proteinExistence type="predicted"/>
<evidence type="ECO:0000256" key="2">
    <source>
        <dbReference type="PROSITE-ProRule" id="PRU00023"/>
    </source>
</evidence>
<dbReference type="Gene3D" id="1.25.40.20">
    <property type="entry name" value="Ankyrin repeat-containing domain"/>
    <property type="match status" value="1"/>
</dbReference>
<dbReference type="PANTHER" id="PTHR22872">
    <property type="entry name" value="BTK-BINDING PROTEIN-RELATED"/>
    <property type="match status" value="1"/>
</dbReference>
<dbReference type="Pfam" id="PF12796">
    <property type="entry name" value="Ank_2"/>
    <property type="match status" value="1"/>
</dbReference>
<feature type="domain" description="BTB" evidence="5">
    <location>
        <begin position="638"/>
        <end position="719"/>
    </location>
</feature>
<evidence type="ECO:0000256" key="1">
    <source>
        <dbReference type="ARBA" id="ARBA00022737"/>
    </source>
</evidence>
<sequence>MTSFPQGNASNSNSFKSAGGWSVGRNEDVNAKDANGATQLHRAVSDNNIGRVLALLEHTKIDVNAKDLESGWTALHRALYLGHLRIAVLLVQHKDINLMIEASAEPLYQRDKDRNTALDVCLSTLPQSLKLGPCPADALYTWGTNSNLTLGHNDGEDRKVPVLVKFPYQTTTITFPRAKSAKPTLYHLSMSKFHTVIATSESGLSAKIWGFGTGGRLGSDKKMQLCPAPVPGIQGIVATTALGRDHTVLVTTRGEVFTMGNNKYGQLGYSLDLPKNGQDPVQSAPKRVILAISKLVIKGAAASRWHTALHTENELFTFGFNYGQLGYERKGDIQVGPRKVATIPPGQILQVVASESATACLMASFDVVVFHKYAYHKITFPLSPYPEAFVQSIVKTRGWNSPCKISCSENKFGALTTLGDVFVWGYPEVDSDITLGSLPANHSIPFASVPTTEKPRRVWAYGGDRTHAIDFALGQNGSVILLTKGGHVYIGANKGNSVGRNIKWQRIPHLDRIVQVNANPSGAWAALRSESSLTPVPIRKGCLGADLEQSLSQFYLYQMNEKNQGGTTKKMVTGTSGDDDDDDDGDDDQKVESDPWRIDTQGWVNIEKSWDFDLVPLLDQEATFTSALGNSISGSHLFDVELQAGKRCMGAHRIILAARSPALRRAFVENPYTMTTVGSLVSLEPLSDQSQGRLYTVHLKVEFATAVLLLQFLYSDRIDPFWDAVDLPKPSKLLSLKIRQELYHLALELGLPTLQAALQFSFTHACSPSLSVNLAQVLDDSALFNSLSDVKLLLKNGFSVNAHQVILGHRSPFFNAMFVRTDEWIRGRQGPRRLPPGKVASEVESPHILSVDMKHMSFESMQLVLRYIYSDCGSKMFDGIEKDEMGDLIEVVLNVLQIADEWLMDRLKDICEQVLGEQVRAKTVVNFLEFALMYGAKSLEVTCIDYLCHNIESALDQRWLEEVEDDILVLVENAIKEKQHSMSPWPQYEW</sequence>
<evidence type="ECO:0000313" key="7">
    <source>
        <dbReference type="Proteomes" id="UP000696485"/>
    </source>
</evidence>
<dbReference type="Pfam" id="PF13540">
    <property type="entry name" value="RCC1_2"/>
    <property type="match status" value="1"/>
</dbReference>
<dbReference type="PROSITE" id="PS50097">
    <property type="entry name" value="BTB"/>
    <property type="match status" value="2"/>
</dbReference>
<comment type="caution">
    <text evidence="6">The sequence shown here is derived from an EMBL/GenBank/DDBJ whole genome shotgun (WGS) entry which is preliminary data.</text>
</comment>
<dbReference type="Gene3D" id="2.130.10.30">
    <property type="entry name" value="Regulator of chromosome condensation 1/beta-lactamase-inhibitor protein II"/>
    <property type="match status" value="1"/>
</dbReference>
<dbReference type="InterPro" id="IPR000210">
    <property type="entry name" value="BTB/POZ_dom"/>
</dbReference>
<dbReference type="InterPro" id="IPR000408">
    <property type="entry name" value="Reg_chr_condens"/>
</dbReference>
<organism evidence="6 7">
    <name type="scientific">Podila minutissima</name>
    <dbReference type="NCBI Taxonomy" id="64525"/>
    <lineage>
        <taxon>Eukaryota</taxon>
        <taxon>Fungi</taxon>
        <taxon>Fungi incertae sedis</taxon>
        <taxon>Mucoromycota</taxon>
        <taxon>Mortierellomycotina</taxon>
        <taxon>Mortierellomycetes</taxon>
        <taxon>Mortierellales</taxon>
        <taxon>Mortierellaceae</taxon>
        <taxon>Podila</taxon>
    </lineage>
</organism>
<dbReference type="CDD" id="cd18186">
    <property type="entry name" value="BTB_POZ_ZBTB_KLHL-like"/>
    <property type="match status" value="1"/>
</dbReference>
<dbReference type="AlphaFoldDB" id="A0A9P5VQC3"/>
<keyword evidence="2" id="KW-0040">ANK repeat</keyword>
<feature type="compositionally biased region" description="Acidic residues" evidence="4">
    <location>
        <begin position="577"/>
        <end position="587"/>
    </location>
</feature>
<dbReference type="InterPro" id="IPR011333">
    <property type="entry name" value="SKP1/BTB/POZ_sf"/>
</dbReference>
<evidence type="ECO:0000259" key="5">
    <source>
        <dbReference type="PROSITE" id="PS50097"/>
    </source>
</evidence>
<dbReference type="PANTHER" id="PTHR22872:SF2">
    <property type="entry name" value="INHIBITOR OF BRUTON TYROSINE KINASE"/>
    <property type="match status" value="1"/>
</dbReference>
<dbReference type="InterPro" id="IPR002110">
    <property type="entry name" value="Ankyrin_rpt"/>
</dbReference>
<feature type="domain" description="BTB" evidence="5">
    <location>
        <begin position="788"/>
        <end position="871"/>
    </location>
</feature>
<accession>A0A9P5VQC3</accession>
<evidence type="ECO:0000256" key="3">
    <source>
        <dbReference type="PROSITE-ProRule" id="PRU00235"/>
    </source>
</evidence>
<dbReference type="PROSITE" id="PS50012">
    <property type="entry name" value="RCC1_3"/>
    <property type="match status" value="3"/>
</dbReference>
<dbReference type="Pfam" id="PF00415">
    <property type="entry name" value="RCC1"/>
    <property type="match status" value="1"/>
</dbReference>
<feature type="repeat" description="RCC1" evidence="3">
    <location>
        <begin position="254"/>
        <end position="313"/>
    </location>
</feature>
<dbReference type="PROSITE" id="PS50088">
    <property type="entry name" value="ANK_REPEAT"/>
    <property type="match status" value="1"/>
</dbReference>
<dbReference type="SUPFAM" id="SSF54695">
    <property type="entry name" value="POZ domain"/>
    <property type="match status" value="2"/>
</dbReference>
<feature type="repeat" description="RCC1" evidence="3">
    <location>
        <begin position="204"/>
        <end position="253"/>
    </location>
</feature>
<dbReference type="InterPro" id="IPR051625">
    <property type="entry name" value="Signaling_Regulatory_Domain"/>
</dbReference>
<evidence type="ECO:0000256" key="4">
    <source>
        <dbReference type="SAM" id="MobiDB-lite"/>
    </source>
</evidence>
<keyword evidence="7" id="KW-1185">Reference proteome</keyword>
<dbReference type="InterPro" id="IPR009091">
    <property type="entry name" value="RCC1/BLIP-II"/>
</dbReference>
<evidence type="ECO:0000313" key="6">
    <source>
        <dbReference type="EMBL" id="KAF9336236.1"/>
    </source>
</evidence>
<feature type="repeat" description="RCC1" evidence="3">
    <location>
        <begin position="137"/>
        <end position="201"/>
    </location>
</feature>
<name>A0A9P5VQC3_9FUNG</name>
<dbReference type="Proteomes" id="UP000696485">
    <property type="component" value="Unassembled WGS sequence"/>
</dbReference>
<dbReference type="SMART" id="SM00225">
    <property type="entry name" value="BTB"/>
    <property type="match status" value="2"/>
</dbReference>
<gene>
    <name evidence="6" type="ORF">BG006_009294</name>
</gene>
<reference evidence="6" key="1">
    <citation type="journal article" date="2020" name="Fungal Divers.">
        <title>Resolving the Mortierellaceae phylogeny through synthesis of multi-gene phylogenetics and phylogenomics.</title>
        <authorList>
            <person name="Vandepol N."/>
            <person name="Liber J."/>
            <person name="Desiro A."/>
            <person name="Na H."/>
            <person name="Kennedy M."/>
            <person name="Barry K."/>
            <person name="Grigoriev I.V."/>
            <person name="Miller A.N."/>
            <person name="O'Donnell K."/>
            <person name="Stajich J.E."/>
            <person name="Bonito G."/>
        </authorList>
    </citation>
    <scope>NUCLEOTIDE SEQUENCE</scope>
    <source>
        <strain evidence="6">NVP1</strain>
    </source>
</reference>
<dbReference type="SMART" id="SM00248">
    <property type="entry name" value="ANK"/>
    <property type="match status" value="3"/>
</dbReference>
<keyword evidence="1" id="KW-0677">Repeat</keyword>